<dbReference type="InterPro" id="IPR037066">
    <property type="entry name" value="Plug_dom_sf"/>
</dbReference>
<dbReference type="EMBL" id="FWYD01000009">
    <property type="protein sequence ID" value="SMC88392.1"/>
    <property type="molecule type" value="Genomic_DNA"/>
</dbReference>
<keyword evidence="17" id="KW-1185">Reference proteome</keyword>
<dbReference type="GO" id="GO:0044718">
    <property type="term" value="P:siderophore transmembrane transport"/>
    <property type="evidence" value="ECO:0007669"/>
    <property type="project" value="TreeGrafter"/>
</dbReference>
<dbReference type="InterPro" id="IPR039426">
    <property type="entry name" value="TonB-dep_rcpt-like"/>
</dbReference>
<evidence type="ECO:0000313" key="16">
    <source>
        <dbReference type="EMBL" id="SMC88392.1"/>
    </source>
</evidence>
<dbReference type="PANTHER" id="PTHR30069:SF29">
    <property type="entry name" value="HEMOGLOBIN AND HEMOGLOBIN-HAPTOGLOBIN-BINDING PROTEIN 1-RELATED"/>
    <property type="match status" value="1"/>
</dbReference>
<reference evidence="16 17" key="1">
    <citation type="submission" date="2017-04" db="EMBL/GenBank/DDBJ databases">
        <authorList>
            <person name="Afonso C.L."/>
            <person name="Miller P.J."/>
            <person name="Scott M.A."/>
            <person name="Spackman E."/>
            <person name="Goraichik I."/>
            <person name="Dimitrov K.M."/>
            <person name="Suarez D.L."/>
            <person name="Swayne D.E."/>
        </authorList>
    </citation>
    <scope>NUCLEOTIDE SEQUENCE [LARGE SCALE GENOMIC DNA]</scope>
    <source>
        <strain evidence="16 17">CGMCC 1.12644</strain>
    </source>
</reference>
<dbReference type="AlphaFoldDB" id="A0A1W2CU37"/>
<evidence type="ECO:0000256" key="2">
    <source>
        <dbReference type="ARBA" id="ARBA00022448"/>
    </source>
</evidence>
<dbReference type="SUPFAM" id="SSF56935">
    <property type="entry name" value="Porins"/>
    <property type="match status" value="1"/>
</dbReference>
<dbReference type="Pfam" id="PF00593">
    <property type="entry name" value="TonB_dep_Rec_b-barrel"/>
    <property type="match status" value="1"/>
</dbReference>
<feature type="short sequence motif" description="TonB box" evidence="11">
    <location>
        <begin position="29"/>
        <end position="35"/>
    </location>
</feature>
<keyword evidence="3 10" id="KW-1134">Transmembrane beta strand</keyword>
<evidence type="ECO:0000256" key="4">
    <source>
        <dbReference type="ARBA" id="ARBA00022692"/>
    </source>
</evidence>
<evidence type="ECO:0000256" key="13">
    <source>
        <dbReference type="SAM" id="SignalP"/>
    </source>
</evidence>
<dbReference type="Pfam" id="PF07715">
    <property type="entry name" value="Plug"/>
    <property type="match status" value="1"/>
</dbReference>
<dbReference type="InterPro" id="IPR010916">
    <property type="entry name" value="TonB_box_CS"/>
</dbReference>
<evidence type="ECO:0000256" key="1">
    <source>
        <dbReference type="ARBA" id="ARBA00004571"/>
    </source>
</evidence>
<feature type="domain" description="TonB-dependent receptor plug" evidence="15">
    <location>
        <begin position="41"/>
        <end position="154"/>
    </location>
</feature>
<dbReference type="GO" id="GO:0015344">
    <property type="term" value="F:siderophore uptake transmembrane transporter activity"/>
    <property type="evidence" value="ECO:0007669"/>
    <property type="project" value="TreeGrafter"/>
</dbReference>
<feature type="signal peptide" evidence="13">
    <location>
        <begin position="1"/>
        <end position="21"/>
    </location>
</feature>
<dbReference type="Gene3D" id="2.40.170.20">
    <property type="entry name" value="TonB-dependent receptor, beta-barrel domain"/>
    <property type="match status" value="1"/>
</dbReference>
<protein>
    <submittedName>
        <fullName evidence="16">Vitamin B12 transporter</fullName>
    </submittedName>
</protein>
<evidence type="ECO:0000256" key="3">
    <source>
        <dbReference type="ARBA" id="ARBA00022452"/>
    </source>
</evidence>
<evidence type="ECO:0000256" key="12">
    <source>
        <dbReference type="RuleBase" id="RU003357"/>
    </source>
</evidence>
<sequence length="600" mass="64145">MKQTLAPASLLAIGLALPAMAQDYTILDTITVYANQSSLPLSRTGASVDVIDKDDIADTPSASLSSIISGTAGVTFTQPDGPGGLSYSGANYVRLRGLDQKYAPVLLNGIDISDPSATQTSFDWKNTLLGGISRVEVVKGAQSALYGSEAVAGVIAITAAQAPEEPGREGSVAIEAGSYGTARGTLSYGIATDNAGFAVTASRVRTDGISAYSNDDEEDGFAGGQYTFDAYYRVTPDIKVGLTGFAFDSEFDYDPGASTGDTQQRGLRAYVEADTGAVHHEFDMSRFTVDRDTPLSFIQAYEGERDKVGYNGTWTATDALTVSFGADWTRETAESFTDDEVVVRGLFGEVQYAATPDLDLALSVRHDDNLQFGGFTTGRAALNWRLRDDLTIRSTLANGFRAPSLNELFGGFGANPNLDPEKSRSFDLGLEKTFANGAEVTATLFYTEIDDLIQYTTAYNQVEGTSVSKGVELSGLLPISDRVTLTGAFTYTDARDSDNDPLQRVPRYALDLGVAADITDRISASASLQRRADLPATFGTGFTPEDVANYTVVNAQLGYAFDNGIDAYVRVENLFDREYEPIPGYETSGRAAYVGIRASF</sequence>
<dbReference type="OrthoDB" id="9760333at2"/>
<dbReference type="RefSeq" id="WP_084353309.1">
    <property type="nucleotide sequence ID" value="NZ_FWYD01000009.1"/>
</dbReference>
<evidence type="ECO:0000259" key="15">
    <source>
        <dbReference type="Pfam" id="PF07715"/>
    </source>
</evidence>
<keyword evidence="2 10" id="KW-0813">Transport</keyword>
<evidence type="ECO:0000259" key="14">
    <source>
        <dbReference type="Pfam" id="PF00593"/>
    </source>
</evidence>
<keyword evidence="9 10" id="KW-0998">Cell outer membrane</keyword>
<evidence type="ECO:0000256" key="8">
    <source>
        <dbReference type="ARBA" id="ARBA00023170"/>
    </source>
</evidence>
<dbReference type="Gene3D" id="2.170.130.10">
    <property type="entry name" value="TonB-dependent receptor, plug domain"/>
    <property type="match status" value="1"/>
</dbReference>
<comment type="subcellular location">
    <subcellularLocation>
        <location evidence="1 10">Cell outer membrane</location>
        <topology evidence="1 10">Multi-pass membrane protein</topology>
    </subcellularLocation>
</comment>
<name>A0A1W2CU37_9RHOB</name>
<keyword evidence="5 13" id="KW-0732">Signal</keyword>
<dbReference type="PROSITE" id="PS00430">
    <property type="entry name" value="TONB_DEPENDENT_REC_1"/>
    <property type="match status" value="1"/>
</dbReference>
<dbReference type="CDD" id="cd01347">
    <property type="entry name" value="ligand_gated_channel"/>
    <property type="match status" value="1"/>
</dbReference>
<evidence type="ECO:0000313" key="17">
    <source>
        <dbReference type="Proteomes" id="UP000192330"/>
    </source>
</evidence>
<evidence type="ECO:0000256" key="10">
    <source>
        <dbReference type="PROSITE-ProRule" id="PRU01360"/>
    </source>
</evidence>
<dbReference type="InterPro" id="IPR012910">
    <property type="entry name" value="Plug_dom"/>
</dbReference>
<organism evidence="16 17">
    <name type="scientific">Primorskyibacter flagellatus</name>
    <dbReference type="NCBI Taxonomy" id="1387277"/>
    <lineage>
        <taxon>Bacteria</taxon>
        <taxon>Pseudomonadati</taxon>
        <taxon>Pseudomonadota</taxon>
        <taxon>Alphaproteobacteria</taxon>
        <taxon>Rhodobacterales</taxon>
        <taxon>Roseobacteraceae</taxon>
        <taxon>Primorskyibacter</taxon>
    </lineage>
</organism>
<dbReference type="InterPro" id="IPR000531">
    <property type="entry name" value="Beta-barrel_TonB"/>
</dbReference>
<dbReference type="InterPro" id="IPR036942">
    <property type="entry name" value="Beta-barrel_TonB_sf"/>
</dbReference>
<feature type="domain" description="TonB-dependent receptor-like beta-barrel" evidence="14">
    <location>
        <begin position="179"/>
        <end position="574"/>
    </location>
</feature>
<evidence type="ECO:0000256" key="9">
    <source>
        <dbReference type="ARBA" id="ARBA00023237"/>
    </source>
</evidence>
<evidence type="ECO:0000256" key="11">
    <source>
        <dbReference type="PROSITE-ProRule" id="PRU10143"/>
    </source>
</evidence>
<evidence type="ECO:0000256" key="6">
    <source>
        <dbReference type="ARBA" id="ARBA00023077"/>
    </source>
</evidence>
<evidence type="ECO:0000256" key="5">
    <source>
        <dbReference type="ARBA" id="ARBA00022729"/>
    </source>
</evidence>
<dbReference type="PANTHER" id="PTHR30069">
    <property type="entry name" value="TONB-DEPENDENT OUTER MEMBRANE RECEPTOR"/>
    <property type="match status" value="1"/>
</dbReference>
<feature type="chain" id="PRO_5013320607" evidence="13">
    <location>
        <begin position="22"/>
        <end position="600"/>
    </location>
</feature>
<keyword evidence="8" id="KW-0675">Receptor</keyword>
<accession>A0A1W2CU37</accession>
<keyword evidence="6 11" id="KW-0798">TonB box</keyword>
<dbReference type="PROSITE" id="PS52016">
    <property type="entry name" value="TONB_DEPENDENT_REC_3"/>
    <property type="match status" value="1"/>
</dbReference>
<gene>
    <name evidence="16" type="ORF">SAMN06295998_10926</name>
</gene>
<keyword evidence="4 10" id="KW-0812">Transmembrane</keyword>
<keyword evidence="7 10" id="KW-0472">Membrane</keyword>
<dbReference type="STRING" id="1387277.SAMN06295998_10926"/>
<proteinExistence type="inferred from homology"/>
<dbReference type="Proteomes" id="UP000192330">
    <property type="component" value="Unassembled WGS sequence"/>
</dbReference>
<dbReference type="GO" id="GO:0009279">
    <property type="term" value="C:cell outer membrane"/>
    <property type="evidence" value="ECO:0007669"/>
    <property type="project" value="UniProtKB-SubCell"/>
</dbReference>
<evidence type="ECO:0000256" key="7">
    <source>
        <dbReference type="ARBA" id="ARBA00023136"/>
    </source>
</evidence>
<comment type="similarity">
    <text evidence="10 12">Belongs to the TonB-dependent receptor family.</text>
</comment>